<feature type="domain" description="PAS" evidence="3">
    <location>
        <begin position="216"/>
        <end position="274"/>
    </location>
</feature>
<dbReference type="SUPFAM" id="SSF141868">
    <property type="entry name" value="EAL domain-like"/>
    <property type="match status" value="1"/>
</dbReference>
<protein>
    <submittedName>
        <fullName evidence="7">GGDEF domain-containing protein</fullName>
    </submittedName>
</protein>
<dbReference type="SMART" id="SM00267">
    <property type="entry name" value="GGDEF"/>
    <property type="match status" value="1"/>
</dbReference>
<evidence type="ECO:0000256" key="1">
    <source>
        <dbReference type="ARBA" id="ARBA00001946"/>
    </source>
</evidence>
<dbReference type="FunFam" id="3.30.70.270:FF:000001">
    <property type="entry name" value="Diguanylate cyclase domain protein"/>
    <property type="match status" value="1"/>
</dbReference>
<dbReference type="CDD" id="cd00130">
    <property type="entry name" value="PAS"/>
    <property type="match status" value="2"/>
</dbReference>
<dbReference type="InterPro" id="IPR000160">
    <property type="entry name" value="GGDEF_dom"/>
</dbReference>
<dbReference type="Proteomes" id="UP001138802">
    <property type="component" value="Unassembled WGS sequence"/>
</dbReference>
<dbReference type="RefSeq" id="WP_200389132.1">
    <property type="nucleotide sequence ID" value="NZ_NRSD01000023.1"/>
</dbReference>
<dbReference type="NCBIfam" id="TIGR00229">
    <property type="entry name" value="sensory_box"/>
    <property type="match status" value="1"/>
</dbReference>
<dbReference type="InterPro" id="IPR035965">
    <property type="entry name" value="PAS-like_dom_sf"/>
</dbReference>
<keyword evidence="8" id="KW-1185">Reference proteome</keyword>
<dbReference type="InterPro" id="IPR001610">
    <property type="entry name" value="PAC"/>
</dbReference>
<dbReference type="CDD" id="cd01948">
    <property type="entry name" value="EAL"/>
    <property type="match status" value="1"/>
</dbReference>
<dbReference type="InterPro" id="IPR029787">
    <property type="entry name" value="Nucleotide_cyclase"/>
</dbReference>
<reference evidence="7 8" key="1">
    <citation type="journal article" date="2020" name="Microorganisms">
        <title>Osmotic Adaptation and Compatible Solute Biosynthesis of Phototrophic Bacteria as Revealed from Genome Analyses.</title>
        <authorList>
            <person name="Imhoff J.F."/>
            <person name="Rahn T."/>
            <person name="Kunzel S."/>
            <person name="Keller A."/>
            <person name="Neulinger S.C."/>
        </authorList>
    </citation>
    <scope>NUCLEOTIDE SEQUENCE [LARGE SCALE GENOMIC DNA]</scope>
    <source>
        <strain evidence="7 8">DSM 21303</strain>
    </source>
</reference>
<dbReference type="SUPFAM" id="SSF55073">
    <property type="entry name" value="Nucleotide cyclase"/>
    <property type="match status" value="1"/>
</dbReference>
<evidence type="ECO:0000259" key="6">
    <source>
        <dbReference type="PROSITE" id="PS50887"/>
    </source>
</evidence>
<dbReference type="PROSITE" id="PS50887">
    <property type="entry name" value="GGDEF"/>
    <property type="match status" value="1"/>
</dbReference>
<dbReference type="Gene3D" id="3.20.20.450">
    <property type="entry name" value="EAL domain"/>
    <property type="match status" value="1"/>
</dbReference>
<evidence type="ECO:0000259" key="3">
    <source>
        <dbReference type="PROSITE" id="PS50112"/>
    </source>
</evidence>
<evidence type="ECO:0000256" key="2">
    <source>
        <dbReference type="SAM" id="MobiDB-lite"/>
    </source>
</evidence>
<dbReference type="SMART" id="SM00086">
    <property type="entry name" value="PAC"/>
    <property type="match status" value="2"/>
</dbReference>
<evidence type="ECO:0000259" key="4">
    <source>
        <dbReference type="PROSITE" id="PS50113"/>
    </source>
</evidence>
<dbReference type="PANTHER" id="PTHR44757">
    <property type="entry name" value="DIGUANYLATE CYCLASE DGCP"/>
    <property type="match status" value="1"/>
</dbReference>
<dbReference type="PROSITE" id="PS50883">
    <property type="entry name" value="EAL"/>
    <property type="match status" value="1"/>
</dbReference>
<evidence type="ECO:0000259" key="5">
    <source>
        <dbReference type="PROSITE" id="PS50883"/>
    </source>
</evidence>
<sequence>MTPDPGAVASDCPHGSRLASDPETAAVPDQEVRARALLALQQGHFDLAERLLGSDDLSQAALVESLRIYQAELEIQNEELQHSYERAQYALARFMTFFDSLPMPELILDTQGIVKEANSEARHLFGLRDTGYHRHFFIRMIAEEHRGVVISALSKIRVDASIQLRELRFRTLHEEPFIGDLHLTGMKLEAEHHLSVLCAIVDRTAAVQQRKALQESRERYRIVAEFSADWEYWMGPDGHYRFISPACERLSGYPPAAFIADPDLFERLIHPDDRPLWTSHLAAHVSWIPGQSLEPEHIEFRVHHQDGQEFWIEHTCSAVFSDTGDYLGRRGVNRDITELRRSREQLHFLAQHDTLTGLPNRNLFQERLQLAILRAARHLSQVALLFLDLDRFKLVNDTLGHLIGDQILKQVAERLAEAVRATDTLARLGGDEFVIVFEDVDGARHVTKLAQRLLDLFRPAFVIEGRELFLNLSIGISLYPSDGIDAETLLRHADIAMYRAKENGRNGFSFFERAMSERAIERLRLEHELRKALTNHELLLVYQPQVNLHTGQLCGVEVLCRWQHPRLGRLAPAQFLPIAEEIGLIDQLDCWVLEHASRQLLDWDRLGLRLPRLAVNLSLRQLKDQDAFEQITRILAQTGLASNRLEFELSETSIMKHAPTTLANLQQLCDLGIGLAVDDFGTGCSSLICIKRLPIRRLKIDQSFVERSTHSGDDAAVVRAIIGLAHSLGLAVMAEGVETLEQAKLLIDEGCEEAQGYLYERAIGAEAFAARFLPVDSSGHSTPGERHACLPISTPQPMK</sequence>
<gene>
    <name evidence="7" type="ORF">CKO25_17035</name>
</gene>
<dbReference type="InterPro" id="IPR000014">
    <property type="entry name" value="PAS"/>
</dbReference>
<dbReference type="InterPro" id="IPR000700">
    <property type="entry name" value="PAS-assoc_C"/>
</dbReference>
<feature type="region of interest" description="Disordered" evidence="2">
    <location>
        <begin position="778"/>
        <end position="799"/>
    </location>
</feature>
<dbReference type="SUPFAM" id="SSF55785">
    <property type="entry name" value="PYP-like sensor domain (PAS domain)"/>
    <property type="match status" value="2"/>
</dbReference>
<feature type="domain" description="EAL" evidence="5">
    <location>
        <begin position="522"/>
        <end position="776"/>
    </location>
</feature>
<organism evidence="7 8">
    <name type="scientific">Thiocapsa imhoffii</name>
    <dbReference type="NCBI Taxonomy" id="382777"/>
    <lineage>
        <taxon>Bacteria</taxon>
        <taxon>Pseudomonadati</taxon>
        <taxon>Pseudomonadota</taxon>
        <taxon>Gammaproteobacteria</taxon>
        <taxon>Chromatiales</taxon>
        <taxon>Chromatiaceae</taxon>
        <taxon>Thiocapsa</taxon>
    </lineage>
</organism>
<dbReference type="EMBL" id="NRSD01000023">
    <property type="protein sequence ID" value="MBK1646321.1"/>
    <property type="molecule type" value="Genomic_DNA"/>
</dbReference>
<comment type="caution">
    <text evidence="7">The sequence shown here is derived from an EMBL/GenBank/DDBJ whole genome shotgun (WGS) entry which is preliminary data.</text>
</comment>
<dbReference type="Pfam" id="PF00563">
    <property type="entry name" value="EAL"/>
    <property type="match status" value="1"/>
</dbReference>
<dbReference type="InterPro" id="IPR001633">
    <property type="entry name" value="EAL_dom"/>
</dbReference>
<accession>A0A9X0WKC1</accession>
<dbReference type="SMART" id="SM00052">
    <property type="entry name" value="EAL"/>
    <property type="match status" value="1"/>
</dbReference>
<evidence type="ECO:0000313" key="8">
    <source>
        <dbReference type="Proteomes" id="UP001138802"/>
    </source>
</evidence>
<comment type="cofactor">
    <cofactor evidence="1">
        <name>Mg(2+)</name>
        <dbReference type="ChEBI" id="CHEBI:18420"/>
    </cofactor>
</comment>
<dbReference type="Pfam" id="PF00990">
    <property type="entry name" value="GGDEF"/>
    <property type="match status" value="1"/>
</dbReference>
<dbReference type="GO" id="GO:0003824">
    <property type="term" value="F:catalytic activity"/>
    <property type="evidence" value="ECO:0007669"/>
    <property type="project" value="UniProtKB-ARBA"/>
</dbReference>
<dbReference type="InterPro" id="IPR035919">
    <property type="entry name" value="EAL_sf"/>
</dbReference>
<dbReference type="InterPro" id="IPR052155">
    <property type="entry name" value="Biofilm_reg_signaling"/>
</dbReference>
<dbReference type="Gene3D" id="3.30.70.270">
    <property type="match status" value="1"/>
</dbReference>
<name>A0A9X0WKC1_9GAMM</name>
<dbReference type="SMART" id="SM00091">
    <property type="entry name" value="PAS"/>
    <property type="match status" value="2"/>
</dbReference>
<dbReference type="InterPro" id="IPR043128">
    <property type="entry name" value="Rev_trsase/Diguanyl_cyclase"/>
</dbReference>
<dbReference type="Pfam" id="PF08447">
    <property type="entry name" value="PAS_3"/>
    <property type="match status" value="1"/>
</dbReference>
<dbReference type="InterPro" id="IPR013655">
    <property type="entry name" value="PAS_fold_3"/>
</dbReference>
<dbReference type="CDD" id="cd01949">
    <property type="entry name" value="GGDEF"/>
    <property type="match status" value="1"/>
</dbReference>
<dbReference type="PROSITE" id="PS50113">
    <property type="entry name" value="PAC"/>
    <property type="match status" value="1"/>
</dbReference>
<feature type="region of interest" description="Disordered" evidence="2">
    <location>
        <begin position="1"/>
        <end position="24"/>
    </location>
</feature>
<feature type="domain" description="GGDEF" evidence="6">
    <location>
        <begin position="380"/>
        <end position="513"/>
    </location>
</feature>
<proteinExistence type="predicted"/>
<feature type="domain" description="PAC" evidence="4">
    <location>
        <begin position="296"/>
        <end position="348"/>
    </location>
</feature>
<dbReference type="Gene3D" id="3.30.450.20">
    <property type="entry name" value="PAS domain"/>
    <property type="match status" value="2"/>
</dbReference>
<dbReference type="Pfam" id="PF13188">
    <property type="entry name" value="PAS_8"/>
    <property type="match status" value="1"/>
</dbReference>
<dbReference type="PROSITE" id="PS50112">
    <property type="entry name" value="PAS"/>
    <property type="match status" value="1"/>
</dbReference>
<dbReference type="NCBIfam" id="TIGR00254">
    <property type="entry name" value="GGDEF"/>
    <property type="match status" value="1"/>
</dbReference>
<evidence type="ECO:0000313" key="7">
    <source>
        <dbReference type="EMBL" id="MBK1646321.1"/>
    </source>
</evidence>
<dbReference type="PANTHER" id="PTHR44757:SF2">
    <property type="entry name" value="BIOFILM ARCHITECTURE MAINTENANCE PROTEIN MBAA"/>
    <property type="match status" value="1"/>
</dbReference>
<dbReference type="AlphaFoldDB" id="A0A9X0WKC1"/>